<keyword evidence="8" id="KW-1185">Reference proteome</keyword>
<dbReference type="Proteomes" id="UP000051494">
    <property type="component" value="Unassembled WGS sequence"/>
</dbReference>
<dbReference type="AlphaFoldDB" id="A0A0Q9YV63"/>
<evidence type="ECO:0000256" key="2">
    <source>
        <dbReference type="ARBA" id="ARBA00022603"/>
    </source>
</evidence>
<dbReference type="EC" id="2.1.1.254" evidence="6"/>
<dbReference type="GO" id="GO:0102307">
    <property type="term" value="F:erythromycin 3''-o-methyltransferase activity"/>
    <property type="evidence" value="ECO:0007669"/>
    <property type="project" value="UniProtKB-EC"/>
</dbReference>
<sequence length="279" mass="31656">MLKQSMLDLCLLAKMSFGRRAINPGQLYDGVRYENFLNAQKRFFNLGYWSKNIDYDQACEKLALKLSEHAQLTSMQTVLSAGCGFGEECALWKEKYDLNKIVGINLSSVQLGVANTQFSNLEQNFIKANVTRMPFSAHSFDRVLALESAMHFDTKLNFMKESYRVLRPGGAIAIADIVLHDSPLSFYWKYALKYLERVGHCPEGNIGPLKNYASHLESVGFKDIEIEDISKRVFTGLFSYLKQKNVKKKLNVLPSVKLIAAICAHKGFPFKYILVRATK</sequence>
<dbReference type="SUPFAM" id="SSF53335">
    <property type="entry name" value="S-adenosyl-L-methionine-dependent methyltransferases"/>
    <property type="match status" value="1"/>
</dbReference>
<evidence type="ECO:0000256" key="4">
    <source>
        <dbReference type="ARBA" id="ARBA00025707"/>
    </source>
</evidence>
<dbReference type="Gene3D" id="3.40.50.150">
    <property type="entry name" value="Vaccinia Virus protein VP39"/>
    <property type="match status" value="1"/>
</dbReference>
<evidence type="ECO:0000256" key="1">
    <source>
        <dbReference type="ARBA" id="ARBA00005189"/>
    </source>
</evidence>
<dbReference type="PANTHER" id="PTHR44307">
    <property type="entry name" value="PHOSPHOETHANOLAMINE METHYLTRANSFERASE"/>
    <property type="match status" value="1"/>
</dbReference>
<dbReference type="EMBL" id="LKHV02000001">
    <property type="protein sequence ID" value="MCS5708419.1"/>
    <property type="molecule type" value="Genomic_DNA"/>
</dbReference>
<dbReference type="GO" id="GO:0032259">
    <property type="term" value="P:methylation"/>
    <property type="evidence" value="ECO:0007669"/>
    <property type="project" value="UniProtKB-KW"/>
</dbReference>
<feature type="domain" description="Methyltransferase type 11" evidence="5">
    <location>
        <begin position="79"/>
        <end position="174"/>
    </location>
</feature>
<gene>
    <name evidence="6" type="primary">eryG</name>
    <name evidence="6" type="ORF">CC99x_00224</name>
    <name evidence="7" type="ORF">CC99x_005810</name>
</gene>
<dbReference type="InterPro" id="IPR013216">
    <property type="entry name" value="Methyltransf_11"/>
</dbReference>
<comment type="caution">
    <text evidence="6">The sequence shown here is derived from an EMBL/GenBank/DDBJ whole genome shotgun (WGS) entry which is preliminary data.</text>
</comment>
<comment type="pathway">
    <text evidence="4">Phospholipid metabolism.</text>
</comment>
<dbReference type="Pfam" id="PF08241">
    <property type="entry name" value="Methyltransf_11"/>
    <property type="match status" value="1"/>
</dbReference>
<evidence type="ECO:0000313" key="8">
    <source>
        <dbReference type="Proteomes" id="UP000051494"/>
    </source>
</evidence>
<dbReference type="GO" id="GO:0008757">
    <property type="term" value="F:S-adenosylmethionine-dependent methyltransferase activity"/>
    <property type="evidence" value="ECO:0007669"/>
    <property type="project" value="InterPro"/>
</dbReference>
<reference evidence="6" key="1">
    <citation type="submission" date="2015-09" db="EMBL/GenBank/DDBJ databases">
        <title>Draft Genome Sequences of Two Novel Amoeba-resistant Intranuclear Bacteria, Candidatus Berkiella cookevillensis and Candidatus Berkiella aquae.</title>
        <authorList>
            <person name="Mehari Y.T."/>
            <person name="Arivett B.A."/>
            <person name="Farone A.L."/>
            <person name="Gunderson J.H."/>
            <person name="Farone M.B."/>
        </authorList>
    </citation>
    <scope>NUCLEOTIDE SEQUENCE [LARGE SCALE GENOMIC DNA]</scope>
    <source>
        <strain evidence="6">CC99</strain>
    </source>
</reference>
<keyword evidence="3 6" id="KW-0808">Transferase</keyword>
<dbReference type="RefSeq" id="WP_057622763.1">
    <property type="nucleotide sequence ID" value="NZ_LKHV02000001.1"/>
</dbReference>
<dbReference type="InterPro" id="IPR029063">
    <property type="entry name" value="SAM-dependent_MTases_sf"/>
</dbReference>
<comment type="pathway">
    <text evidence="1">Lipid metabolism.</text>
</comment>
<keyword evidence="2 6" id="KW-0489">Methyltransferase</keyword>
<evidence type="ECO:0000259" key="5">
    <source>
        <dbReference type="Pfam" id="PF08241"/>
    </source>
</evidence>
<evidence type="ECO:0000313" key="6">
    <source>
        <dbReference type="EMBL" id="KRG20003.1"/>
    </source>
</evidence>
<dbReference type="OrthoDB" id="529208at2"/>
<evidence type="ECO:0000313" key="7">
    <source>
        <dbReference type="EMBL" id="MCS5708419.1"/>
    </source>
</evidence>
<reference evidence="7" key="3">
    <citation type="submission" date="2021-06" db="EMBL/GenBank/DDBJ databases">
        <title>Genomic Description and Analysis of Intracellular Bacteria, Candidatus Berkiella cookevillensis and Candidatus Berkiella aquae.</title>
        <authorList>
            <person name="Kidane D.T."/>
            <person name="Mehari Y.T."/>
            <person name="Rice F.C."/>
            <person name="Arivett B.A."/>
            <person name="Farone A.L."/>
            <person name="Berk S.G."/>
            <person name="Farone M.B."/>
        </authorList>
    </citation>
    <scope>NUCLEOTIDE SEQUENCE</scope>
    <source>
        <strain evidence="7">CC99</strain>
    </source>
</reference>
<dbReference type="PANTHER" id="PTHR44307:SF2">
    <property type="entry name" value="PHOSPHOETHANOLAMINE METHYLTRANSFERASE ISOFORM X1"/>
    <property type="match status" value="1"/>
</dbReference>
<dbReference type="EMBL" id="LKHV01000001">
    <property type="protein sequence ID" value="KRG20003.1"/>
    <property type="molecule type" value="Genomic_DNA"/>
</dbReference>
<dbReference type="STRING" id="437022.CC99x_00224"/>
<reference evidence="7" key="2">
    <citation type="journal article" date="2016" name="Genome Announc.">
        <title>Draft Genome Sequences of Two Novel Amoeba-Resistant Intranuclear Bacteria, 'Candidatus Berkiella cookevillensis' and 'Candidatus Berkiella aquae'.</title>
        <authorList>
            <person name="Mehari Y.T."/>
            <person name="Arivett B.A."/>
            <person name="Farone A.L."/>
            <person name="Gunderson J.H."/>
            <person name="Farone M.B."/>
        </authorList>
    </citation>
    <scope>NUCLEOTIDE SEQUENCE</scope>
    <source>
        <strain evidence="7">CC99</strain>
    </source>
</reference>
<accession>A0A0Q9YV63</accession>
<organism evidence="6">
    <name type="scientific">Candidatus Berkiella cookevillensis</name>
    <dbReference type="NCBI Taxonomy" id="437022"/>
    <lineage>
        <taxon>Bacteria</taxon>
        <taxon>Pseudomonadati</taxon>
        <taxon>Pseudomonadota</taxon>
        <taxon>Gammaproteobacteria</taxon>
        <taxon>Candidatus Berkiellales</taxon>
        <taxon>Candidatus Berkiellaceae</taxon>
        <taxon>Candidatus Berkiella</taxon>
    </lineage>
</organism>
<dbReference type="CDD" id="cd02440">
    <property type="entry name" value="AdoMet_MTases"/>
    <property type="match status" value="1"/>
</dbReference>
<evidence type="ECO:0000256" key="3">
    <source>
        <dbReference type="ARBA" id="ARBA00022679"/>
    </source>
</evidence>
<proteinExistence type="predicted"/>
<name>A0A0Q9YV63_9GAMM</name>
<protein>
    <submittedName>
        <fullName evidence="7">Class I SAM-dependent methyltransferase</fullName>
    </submittedName>
    <submittedName>
        <fullName evidence="6">Erythromycin 3''-O-methyltransferase</fullName>
        <ecNumber evidence="6">2.1.1.254</ecNumber>
    </submittedName>
</protein>